<gene>
    <name evidence="1" type="ORF">NCTC12224_00976</name>
</gene>
<reference evidence="1 2" key="1">
    <citation type="submission" date="2018-06" db="EMBL/GenBank/DDBJ databases">
        <authorList>
            <consortium name="Pathogen Informatics"/>
            <person name="Doyle S."/>
        </authorList>
    </citation>
    <scope>NUCLEOTIDE SEQUENCE [LARGE SCALE GENOMIC DNA]</scope>
    <source>
        <strain evidence="1 2">NCTC12224</strain>
    </source>
</reference>
<proteinExistence type="predicted"/>
<accession>A0A380K7I5</accession>
<evidence type="ECO:0000313" key="2">
    <source>
        <dbReference type="Proteomes" id="UP000254924"/>
    </source>
</evidence>
<evidence type="ECO:0000313" key="1">
    <source>
        <dbReference type="EMBL" id="SUN60609.1"/>
    </source>
</evidence>
<protein>
    <submittedName>
        <fullName evidence="1">Uncharacterized protein</fullName>
    </submittedName>
</protein>
<organism evidence="1 2">
    <name type="scientific">Streptococcus hyointestinalis</name>
    <dbReference type="NCBI Taxonomy" id="1337"/>
    <lineage>
        <taxon>Bacteria</taxon>
        <taxon>Bacillati</taxon>
        <taxon>Bacillota</taxon>
        <taxon>Bacilli</taxon>
        <taxon>Lactobacillales</taxon>
        <taxon>Streptococcaceae</taxon>
        <taxon>Streptococcus</taxon>
    </lineage>
</organism>
<dbReference type="OrthoDB" id="2222959at2"/>
<sequence>MVVIKKRSNIIPIDFGEFQLEYNVNDKGVNNLEKYTENLKKEWDNIQKLPDKEAQKAGYDLVKKNWVDLFGEEAFTQVYALAGDDSVIALDYLMQTLIGIPKEYESRNSADVIKKYLED</sequence>
<dbReference type="EMBL" id="UHFN01000007">
    <property type="protein sequence ID" value="SUN60609.1"/>
    <property type="molecule type" value="Genomic_DNA"/>
</dbReference>
<keyword evidence="2" id="KW-1185">Reference proteome</keyword>
<dbReference type="AlphaFoldDB" id="A0A380K7I5"/>
<name>A0A380K7I5_9STRE</name>
<dbReference type="Proteomes" id="UP000254924">
    <property type="component" value="Unassembled WGS sequence"/>
</dbReference>